<dbReference type="GO" id="GO:0042245">
    <property type="term" value="P:RNA repair"/>
    <property type="evidence" value="ECO:0007669"/>
    <property type="project" value="UniProtKB-KW"/>
</dbReference>
<evidence type="ECO:0000256" key="5">
    <source>
        <dbReference type="ARBA" id="ARBA00022741"/>
    </source>
</evidence>
<dbReference type="Proteomes" id="UP001162480">
    <property type="component" value="Chromosome 7"/>
</dbReference>
<keyword evidence="4" id="KW-0436">Ligase</keyword>
<evidence type="ECO:0000256" key="4">
    <source>
        <dbReference type="ARBA" id="ARBA00022598"/>
    </source>
</evidence>
<dbReference type="Pfam" id="PF17720">
    <property type="entry name" value="RLIG1"/>
    <property type="match status" value="1"/>
</dbReference>
<evidence type="ECO:0000256" key="10">
    <source>
        <dbReference type="ARBA" id="ARBA00035432"/>
    </source>
</evidence>
<evidence type="ECO:0000256" key="6">
    <source>
        <dbReference type="ARBA" id="ARBA00022800"/>
    </source>
</evidence>
<reference evidence="12" key="1">
    <citation type="submission" date="2023-08" db="EMBL/GenBank/DDBJ databases">
        <authorList>
            <person name="Alioto T."/>
            <person name="Alioto T."/>
            <person name="Gomez Garrido J."/>
        </authorList>
    </citation>
    <scope>NUCLEOTIDE SEQUENCE</scope>
</reference>
<evidence type="ECO:0000256" key="7">
    <source>
        <dbReference type="ARBA" id="ARBA00022840"/>
    </source>
</evidence>
<dbReference type="GO" id="GO:0005524">
    <property type="term" value="F:ATP binding"/>
    <property type="evidence" value="ECO:0007669"/>
    <property type="project" value="UniProtKB-KW"/>
</dbReference>
<evidence type="ECO:0000256" key="3">
    <source>
        <dbReference type="ARBA" id="ARBA00012724"/>
    </source>
</evidence>
<evidence type="ECO:0000256" key="2">
    <source>
        <dbReference type="ARBA" id="ARBA00001946"/>
    </source>
</evidence>
<comment type="cofactor">
    <cofactor evidence="1">
        <name>Mn(2+)</name>
        <dbReference type="ChEBI" id="CHEBI:29035"/>
    </cofactor>
</comment>
<dbReference type="EC" id="6.5.1.3" evidence="3"/>
<organism evidence="12 13">
    <name type="scientific">Octopus vulgaris</name>
    <name type="common">Common octopus</name>
    <dbReference type="NCBI Taxonomy" id="6645"/>
    <lineage>
        <taxon>Eukaryota</taxon>
        <taxon>Metazoa</taxon>
        <taxon>Spiralia</taxon>
        <taxon>Lophotrochozoa</taxon>
        <taxon>Mollusca</taxon>
        <taxon>Cephalopoda</taxon>
        <taxon>Coleoidea</taxon>
        <taxon>Octopodiformes</taxon>
        <taxon>Octopoda</taxon>
        <taxon>Incirrata</taxon>
        <taxon>Octopodidae</taxon>
        <taxon>Octopus</taxon>
    </lineage>
</organism>
<keyword evidence="7" id="KW-0067">ATP-binding</keyword>
<dbReference type="GO" id="GO:0000302">
    <property type="term" value="P:response to reactive oxygen species"/>
    <property type="evidence" value="ECO:0007669"/>
    <property type="project" value="InterPro"/>
</dbReference>
<evidence type="ECO:0000256" key="9">
    <source>
        <dbReference type="ARBA" id="ARBA00035168"/>
    </source>
</evidence>
<evidence type="ECO:0000256" key="1">
    <source>
        <dbReference type="ARBA" id="ARBA00001936"/>
    </source>
</evidence>
<keyword evidence="6" id="KW-0692">RNA repair</keyword>
<name>A0AA36B090_OCTVU</name>
<keyword evidence="13" id="KW-1185">Reference proteome</keyword>
<proteinExistence type="predicted"/>
<dbReference type="PANTHER" id="PTHR31219:SF2">
    <property type="entry name" value="RNA LIGASE 1"/>
    <property type="match status" value="1"/>
</dbReference>
<dbReference type="PANTHER" id="PTHR31219">
    <property type="entry name" value="CHROMOSOME 28 C12ORF29 HOMOLOG"/>
    <property type="match status" value="1"/>
</dbReference>
<gene>
    <name evidence="12" type="ORF">OCTVUL_1B018680</name>
</gene>
<dbReference type="AlphaFoldDB" id="A0AA36B090"/>
<comment type="cofactor">
    <cofactor evidence="2">
        <name>Mg(2+)</name>
        <dbReference type="ChEBI" id="CHEBI:18420"/>
    </cofactor>
</comment>
<evidence type="ECO:0000313" key="12">
    <source>
        <dbReference type="EMBL" id="CAI9725244.1"/>
    </source>
</evidence>
<sequence>MPLTSGHGGVMDKLCSVQSKLCCLFEIAVTNEPSSKRANQLYMVSATDQLRPDAKEHNLETALLTEKVDGTCAYIAEFKDRPWLWARHDRKPKKFAEKEFRKFQNEQLDKDATFQWNFEQDFKPLPDHWIPATGVEVKDGIVYPDKNGHTPGWVPIDVNSKQYCWHLESVNLKQGTALLLKETENTELKICLVPLKDILNHTAELIGTSVNGNPYGLGSKKFPFHILVVHGSIKVSYTSEMKRENFLSWMKSDPNGAVEGIVWHCDDGALFKLHRFHLCTSLPWPLPKPALSNLRPVSIDLNVDLLDESDRENNMLNRLLEYNGHTFSSLIEMNTALFT</sequence>
<comment type="function">
    <text evidence="11">Functions as an RNA ligase, in vitro. The ligation reaction entails three nucleotidyl transfer steps. In the first step, the RNA ligase reacts with ATP in the absence of nucleic acid to form a covalent ligase-AMP intermediate and release pyrophosphate. In step 2, the ligase-AMP binds to the nucleic acid and transfers the adenylate to the 5'-PO4 terminus to form an adenylylated intermediate. In step 3, the RNA ligase directs the attack of the 3'-OH on the 5'-phosphoanhydride linkage, resulting in a repaired 3'-5' phosphodiester and release of AMP. Exhibits selectivity for single-stranded RNA substrates and may not have nick-sealing activity on double-stranded DNA-RNA hybrids. May play a role in maintaining RNA integrity under stress conditions, for example in response to reactive oxygen species (ROS).</text>
</comment>
<dbReference type="EMBL" id="OX597820">
    <property type="protein sequence ID" value="CAI9725244.1"/>
    <property type="molecule type" value="Genomic_DNA"/>
</dbReference>
<dbReference type="GO" id="GO:0003972">
    <property type="term" value="F:RNA ligase (ATP) activity"/>
    <property type="evidence" value="ECO:0007669"/>
    <property type="project" value="UniProtKB-EC"/>
</dbReference>
<evidence type="ECO:0000313" key="13">
    <source>
        <dbReference type="Proteomes" id="UP001162480"/>
    </source>
</evidence>
<accession>A0AA36B090</accession>
<comment type="catalytic activity">
    <reaction evidence="8">
        <text>ATP + (ribonucleotide)n-3'-hydroxyl + 5'-phospho-(ribonucleotide)m = (ribonucleotide)n+m + AMP + diphosphate.</text>
        <dbReference type="EC" id="6.5.1.3"/>
    </reaction>
</comment>
<evidence type="ECO:0000256" key="8">
    <source>
        <dbReference type="ARBA" id="ARBA00034038"/>
    </source>
</evidence>
<keyword evidence="5" id="KW-0547">Nucleotide-binding</keyword>
<protein>
    <recommendedName>
        <fullName evidence="9">RNA ligase 1</fullName>
        <ecNumber evidence="3">6.5.1.3</ecNumber>
    </recommendedName>
    <alternativeName>
        <fullName evidence="10">RNA ligase</fullName>
    </alternativeName>
</protein>
<dbReference type="InterPro" id="IPR041211">
    <property type="entry name" value="RLIG1"/>
</dbReference>
<evidence type="ECO:0000256" key="11">
    <source>
        <dbReference type="ARBA" id="ARBA00045151"/>
    </source>
</evidence>